<accession>A0A6G1GXA0</accession>
<dbReference type="Pfam" id="PF08580">
    <property type="entry name" value="KAR9"/>
    <property type="match status" value="1"/>
</dbReference>
<dbReference type="OrthoDB" id="5559380at2759"/>
<feature type="region of interest" description="Disordered" evidence="2">
    <location>
        <begin position="521"/>
        <end position="814"/>
    </location>
</feature>
<dbReference type="GO" id="GO:0031578">
    <property type="term" value="P:mitotic spindle orientation checkpoint signaling"/>
    <property type="evidence" value="ECO:0007669"/>
    <property type="project" value="TreeGrafter"/>
</dbReference>
<dbReference type="InterPro" id="IPR013889">
    <property type="entry name" value="Karyogamy_KAR9"/>
</dbReference>
<dbReference type="PANTHER" id="PTHR37271:SF1">
    <property type="entry name" value="KARYOGAMY PROTEIN KAR9"/>
    <property type="match status" value="1"/>
</dbReference>
<keyword evidence="4" id="KW-1185">Reference proteome</keyword>
<feature type="region of interest" description="Disordered" evidence="2">
    <location>
        <begin position="261"/>
        <end position="296"/>
    </location>
</feature>
<reference evidence="3" key="1">
    <citation type="journal article" date="2020" name="Stud. Mycol.">
        <title>101 Dothideomycetes genomes: a test case for predicting lifestyles and emergence of pathogens.</title>
        <authorList>
            <person name="Haridas S."/>
            <person name="Albert R."/>
            <person name="Binder M."/>
            <person name="Bloem J."/>
            <person name="Labutti K."/>
            <person name="Salamov A."/>
            <person name="Andreopoulos B."/>
            <person name="Baker S."/>
            <person name="Barry K."/>
            <person name="Bills G."/>
            <person name="Bluhm B."/>
            <person name="Cannon C."/>
            <person name="Castanera R."/>
            <person name="Culley D."/>
            <person name="Daum C."/>
            <person name="Ezra D."/>
            <person name="Gonzalez J."/>
            <person name="Henrissat B."/>
            <person name="Kuo A."/>
            <person name="Liang C."/>
            <person name="Lipzen A."/>
            <person name="Lutzoni F."/>
            <person name="Magnuson J."/>
            <person name="Mondo S."/>
            <person name="Nolan M."/>
            <person name="Ohm R."/>
            <person name="Pangilinan J."/>
            <person name="Park H.-J."/>
            <person name="Ramirez L."/>
            <person name="Alfaro M."/>
            <person name="Sun H."/>
            <person name="Tritt A."/>
            <person name="Yoshinaga Y."/>
            <person name="Zwiers L.-H."/>
            <person name="Turgeon B."/>
            <person name="Goodwin S."/>
            <person name="Spatafora J."/>
            <person name="Crous P."/>
            <person name="Grigoriev I."/>
        </authorList>
    </citation>
    <scope>NUCLEOTIDE SEQUENCE</scope>
    <source>
        <strain evidence="3">CBS 113979</strain>
    </source>
</reference>
<feature type="compositionally biased region" description="Low complexity" evidence="2">
    <location>
        <begin position="658"/>
        <end position="675"/>
    </location>
</feature>
<feature type="compositionally biased region" description="Low complexity" evidence="2">
    <location>
        <begin position="689"/>
        <end position="723"/>
    </location>
</feature>
<dbReference type="GO" id="GO:0005938">
    <property type="term" value="C:cell cortex"/>
    <property type="evidence" value="ECO:0007669"/>
    <property type="project" value="TreeGrafter"/>
</dbReference>
<dbReference type="Proteomes" id="UP000800041">
    <property type="component" value="Unassembled WGS sequence"/>
</dbReference>
<feature type="compositionally biased region" description="Polar residues" evidence="2">
    <location>
        <begin position="536"/>
        <end position="549"/>
    </location>
</feature>
<dbReference type="SUPFAM" id="SSF46966">
    <property type="entry name" value="Spectrin repeat"/>
    <property type="match status" value="1"/>
</dbReference>
<organism evidence="3 4">
    <name type="scientific">Aulographum hederae CBS 113979</name>
    <dbReference type="NCBI Taxonomy" id="1176131"/>
    <lineage>
        <taxon>Eukaryota</taxon>
        <taxon>Fungi</taxon>
        <taxon>Dikarya</taxon>
        <taxon>Ascomycota</taxon>
        <taxon>Pezizomycotina</taxon>
        <taxon>Dothideomycetes</taxon>
        <taxon>Pleosporomycetidae</taxon>
        <taxon>Aulographales</taxon>
        <taxon>Aulographaceae</taxon>
    </lineage>
</organism>
<dbReference type="AlphaFoldDB" id="A0A6G1GXA0"/>
<feature type="compositionally biased region" description="Polar residues" evidence="2">
    <location>
        <begin position="586"/>
        <end position="595"/>
    </location>
</feature>
<dbReference type="GO" id="GO:0043332">
    <property type="term" value="C:mating projection tip"/>
    <property type="evidence" value="ECO:0007669"/>
    <property type="project" value="TreeGrafter"/>
</dbReference>
<dbReference type="EMBL" id="ML977162">
    <property type="protein sequence ID" value="KAF1985417.1"/>
    <property type="molecule type" value="Genomic_DNA"/>
</dbReference>
<feature type="compositionally biased region" description="Low complexity" evidence="2">
    <location>
        <begin position="556"/>
        <end position="585"/>
    </location>
</feature>
<dbReference type="PANTHER" id="PTHR37271">
    <property type="entry name" value="KARYOGAMY PROTEIN KAR9"/>
    <property type="match status" value="1"/>
</dbReference>
<evidence type="ECO:0000256" key="1">
    <source>
        <dbReference type="SAM" id="Coils"/>
    </source>
</evidence>
<evidence type="ECO:0000256" key="2">
    <source>
        <dbReference type="SAM" id="MobiDB-lite"/>
    </source>
</evidence>
<feature type="region of interest" description="Disordered" evidence="2">
    <location>
        <begin position="1"/>
        <end position="33"/>
    </location>
</feature>
<dbReference type="GO" id="GO:0005816">
    <property type="term" value="C:spindle pole body"/>
    <property type="evidence" value="ECO:0007669"/>
    <property type="project" value="TreeGrafter"/>
</dbReference>
<proteinExistence type="predicted"/>
<feature type="coiled-coil region" evidence="1">
    <location>
        <begin position="336"/>
        <end position="363"/>
    </location>
</feature>
<dbReference type="GO" id="GO:0051293">
    <property type="term" value="P:establishment of spindle localization"/>
    <property type="evidence" value="ECO:0007669"/>
    <property type="project" value="TreeGrafter"/>
</dbReference>
<dbReference type="Gene3D" id="1.20.58.60">
    <property type="match status" value="1"/>
</dbReference>
<keyword evidence="1" id="KW-0175">Coiled coil</keyword>
<feature type="compositionally biased region" description="Low complexity" evidence="2">
    <location>
        <begin position="778"/>
        <end position="800"/>
    </location>
</feature>
<sequence length="814" mass="88424">MKSPDEQGPPPPPKDDPVAPLPPPKDSAGDVSAISAQDDVDSYFNPSGLSRTTSIYTLSRASFTNQLSQLTSIKLPNASSLSTSISSIPTSTAAARTLNDAAEQIRMWMAKASEVLDGLDADDDVQWAADGGREGLDDVDAAITRFESLIEVYVIAIEDLQMREDSNALSAEELTMVVERMEHILKSWHQIKTTLNNVKQQVEIAMEWEELWNNILGEIGQEMDKLGQLIFEMEERRHRSLMLDESGSSFDLEKLETIVEEAPSRNTRAGAPRFSNAAGSNSSSPVPPPATTGSQDESNLLSLFARMQPLRASLDFLPMRLSVFHNRGNDIFPSGCDDLEKRREQLEERWKQLESDAESLRRELGEDRWVIVFRNAGRQAQKMCESVERSLAKLREALDEGVQHTNIPVMSKKVESYEQKKQHYGPAIERVLAIIDRGVKDRLTVNGEILRLQTEMRKRLSDLEAEMKAMDFVLVELNVNRHQQLRDSISTILSNDRSVSSSVVDTPGSSPASSVILMSRKNSDQGGSAPYGSGKPRQSSFGGSANSQAAGKKRLSSLPAPLNSSLPRKPLYSAPSSASGSPGSSRLSVTPTPSRNGLRAASDTASANKPRWTGTWSKHESAIGHNFKPLSATEPSPYRKDNRRVTGSSIPMPSPLGRSSASASTAPRPPSASARYRTESPSTPQSKLAPPRIRTTPAAASTSTMPRSLSSSVLPKPSSNNLPFNPQRRVSGGLEPPIEDASGGAEDSPSLRKMSRPTSALAASGRRTSLLPQPRAVSGTTPTTATGRTSRLGLGGRQSSMAGRVGDENKPRWK</sequence>
<evidence type="ECO:0000313" key="3">
    <source>
        <dbReference type="EMBL" id="KAF1985417.1"/>
    </source>
</evidence>
<protein>
    <submittedName>
        <fullName evidence="3">Karyogamy protein</fullName>
    </submittedName>
</protein>
<feature type="compositionally biased region" description="Basic and acidic residues" evidence="2">
    <location>
        <begin position="805"/>
        <end position="814"/>
    </location>
</feature>
<dbReference type="GO" id="GO:0030473">
    <property type="term" value="P:nuclear migration along microtubule"/>
    <property type="evidence" value="ECO:0007669"/>
    <property type="project" value="TreeGrafter"/>
</dbReference>
<gene>
    <name evidence="3" type="ORF">K402DRAFT_334391</name>
</gene>
<name>A0A6G1GXA0_9PEZI</name>
<evidence type="ECO:0000313" key="4">
    <source>
        <dbReference type="Proteomes" id="UP000800041"/>
    </source>
</evidence>